<comment type="caution">
    <text evidence="1">The sequence shown here is derived from an EMBL/GenBank/DDBJ whole genome shotgun (WGS) entry which is preliminary data.</text>
</comment>
<dbReference type="EMBL" id="DSRD01000285">
    <property type="protein sequence ID" value="HGW93508.1"/>
    <property type="molecule type" value="Genomic_DNA"/>
</dbReference>
<gene>
    <name evidence="1" type="ORF">ENR47_04380</name>
</gene>
<name>A0A832M3E1_9CYAN</name>
<sequence length="286" mass="31920">MKTLTLPIKVFDFYAEPPPRRQLKIACEITNTASFDICILDAWIIVETLNGLKLAEGKIFQTMHNRVDPAIIPSGKSGLGAIHIDLPVQVLQHIEERRAGGDIKLLLSSRVLVSEVLAVDAVKTLGIPFETGFGSASSDRFEYLIPQSEWIKVLKRLAWSELELLELPVAKIKGTPALTRAVQRFEDAQDCYRRGDWAETMMNCRKAFEATIKDTTGENDLKEASKALEFLIGEARKAEPLNEVVKNLGDFLHLARHEQFPPIPIKPEDARLALHLTGALLAYLGR</sequence>
<evidence type="ECO:0000313" key="1">
    <source>
        <dbReference type="EMBL" id="HGW93508.1"/>
    </source>
</evidence>
<protein>
    <submittedName>
        <fullName evidence="1">Uncharacterized protein</fullName>
    </submittedName>
</protein>
<accession>A0A832M3E1</accession>
<organism evidence="1">
    <name type="scientific">Oscillatoriales cyanobacterium SpSt-402</name>
    <dbReference type="NCBI Taxonomy" id="2282168"/>
    <lineage>
        <taxon>Bacteria</taxon>
        <taxon>Bacillati</taxon>
        <taxon>Cyanobacteriota</taxon>
        <taxon>Cyanophyceae</taxon>
        <taxon>Oscillatoriophycideae</taxon>
        <taxon>Oscillatoriales</taxon>
    </lineage>
</organism>
<dbReference type="AlphaFoldDB" id="A0A832M3E1"/>
<proteinExistence type="predicted"/>
<reference evidence="1" key="1">
    <citation type="journal article" date="2020" name="mSystems">
        <title>Genome- and Community-Level Interaction Insights into Carbon Utilization and Element Cycling Functions of Hydrothermarchaeota in Hydrothermal Sediment.</title>
        <authorList>
            <person name="Zhou Z."/>
            <person name="Liu Y."/>
            <person name="Xu W."/>
            <person name="Pan J."/>
            <person name="Luo Z.H."/>
            <person name="Li M."/>
        </authorList>
    </citation>
    <scope>NUCLEOTIDE SEQUENCE [LARGE SCALE GENOMIC DNA]</scope>
    <source>
        <strain evidence="1">SpSt-402</strain>
    </source>
</reference>